<feature type="compositionally biased region" description="Polar residues" evidence="8">
    <location>
        <begin position="19"/>
        <end position="34"/>
    </location>
</feature>
<dbReference type="InterPro" id="IPR003607">
    <property type="entry name" value="HD/PDEase_dom"/>
</dbReference>
<feature type="binding site" evidence="6">
    <location>
        <position position="776"/>
    </location>
    <ligand>
        <name>Zn(2+)</name>
        <dbReference type="ChEBI" id="CHEBI:29105"/>
        <label>2</label>
    </ligand>
</feature>
<feature type="domain" description="PDEase" evidence="9">
    <location>
        <begin position="632"/>
        <end position="988"/>
    </location>
</feature>
<evidence type="ECO:0000256" key="4">
    <source>
        <dbReference type="PIRSR" id="PIRSR623088-1"/>
    </source>
</evidence>
<dbReference type="AlphaFoldDB" id="W4GRL4"/>
<evidence type="ECO:0000256" key="2">
    <source>
        <dbReference type="ARBA" id="ARBA00022723"/>
    </source>
</evidence>
<feature type="binding site" evidence="5">
    <location>
        <position position="776"/>
    </location>
    <ligand>
        <name>AMP</name>
        <dbReference type="ChEBI" id="CHEBI:456215"/>
    </ligand>
</feature>
<feature type="binding site" evidence="5">
    <location>
        <position position="892"/>
    </location>
    <ligand>
        <name>AMP</name>
        <dbReference type="ChEBI" id="CHEBI:456215"/>
    </ligand>
</feature>
<feature type="binding site" evidence="5">
    <location>
        <begin position="735"/>
        <end position="739"/>
    </location>
    <ligand>
        <name>AMP</name>
        <dbReference type="ChEBI" id="CHEBI:456215"/>
    </ligand>
</feature>
<feature type="binding site" evidence="6">
    <location>
        <position position="892"/>
    </location>
    <ligand>
        <name>Zn(2+)</name>
        <dbReference type="ChEBI" id="CHEBI:29105"/>
        <label>1</label>
    </ligand>
</feature>
<dbReference type="GeneID" id="20808016"/>
<keyword evidence="1" id="KW-0140">cGMP</keyword>
<evidence type="ECO:0000256" key="8">
    <source>
        <dbReference type="SAM" id="MobiDB-lite"/>
    </source>
</evidence>
<sequence>MSESPAGLRLPQLKAVDVVSSSTLPRRTSLNSGIESKGGGGGGSAPVSPRPTPPPSRSDKLQTGTGRIPKPPPPQQQPLDDGSASVAVGHSKIVATTIKLNQVQPLGSLQPLPTTTQPLYAPQSTPNTTTDLSLITTPSTNLSPPKTHHLPSLFASNHERSDRKLDLEQRISKLELDHFPAHHDHTHFAHDDAERYSDMTLDEYMVYAKTLDLPQLQAHHSKLFKLVRQYQGLFSVASAISVEIDSNGALARIVSGVHRVMPVERVLLLLVHRKRSVLCGTVGGADIEVPLAAGIEGEVVTHGKAMMINDAPNDARFDATLDTLSNFTTRNVLCAPVTDPQGNIMAVLQCANKAAPFTSSDCLSLELIALIAGHTLHKLELFDSAMSAGRRTSAILQVVKAVADENHDTHGMILRVVQVAKDALNCDRLTLYLCNSVRRELVCFVCRDSMVDRFCLPYGKGLAGHVATTGKLLRIANCYDDPRFHPDVDVKSGYKSVSMLCAPVISADGNTIAVLQAMNKSSWPIPSNFTGTVPSASITAFLDSDVALLTAFCTELAGSLRKSTLEVLYHNVYSDMHKSKRRDSVTLMVSSLLGVHSNEKGMSHSWSRKGWKISGLVSLAATKFMNSLAKRRSEPFVPDAAAAVSLGRGSIGRGSEGKSSSHETLHAVSAEWRSKQHGFDDFTFDIFTYTHDQLAVLVVQGFTQMGLCSIFSIPDEIAVRFVDTVRRGYRDNPYHSWWHAVDVYQHVFALLNRTHLLSMLQPNIVFAMLVAALCHDIGHPGTDNAYEIATGSALAIQYNDMSVLEQHHASETFRILHLPACNILLGVSKPGYQTIRKLVIDGILQTDMKCHFDLVHDLEDAVVRRQKNLDMFDIANATHVKWLTGAILHASDIGAQTYPVAIAGQWSNRLVDEFRLLGEKERSEGLPVAPFRDNLTTSKAVGRLQLNFINYIVTPIWHLLIDMFPDAGVLRVNLDENRTHFQNLILEDAPKLSSSGGSDPLLATALSASRLSKPELRRSNSNDSDIVLNQQLHHQLSMIMDAPPKMRRSQTFGRHTNQHLRHLNASSSQANLSTPYLYATRPPSLGSSCSKDSLHRPPSMPRILSSNTSQATVSSNDGGDKMNIAQMTFDKPA</sequence>
<dbReference type="STRING" id="112090.W4GRL4"/>
<evidence type="ECO:0000256" key="1">
    <source>
        <dbReference type="ARBA" id="ARBA00022535"/>
    </source>
</evidence>
<evidence type="ECO:0000256" key="3">
    <source>
        <dbReference type="ARBA" id="ARBA00022801"/>
    </source>
</evidence>
<dbReference type="VEuPathDB" id="FungiDB:H257_06020"/>
<dbReference type="RefSeq" id="XP_009829386.1">
    <property type="nucleotide sequence ID" value="XM_009831084.1"/>
</dbReference>
<feature type="binding site" evidence="6">
    <location>
        <position position="739"/>
    </location>
    <ligand>
        <name>Zn(2+)</name>
        <dbReference type="ChEBI" id="CHEBI:29105"/>
        <label>1</label>
    </ligand>
</feature>
<comment type="cofactor">
    <cofactor evidence="7">
        <name>a divalent metal cation</name>
        <dbReference type="ChEBI" id="CHEBI:60240"/>
    </cofactor>
    <text evidence="7">Binds 2 divalent metal cations per subunit. Site 1 may preferentially bind zinc ions, while site 2 has a preference for magnesium and/or manganese ions.</text>
</comment>
<dbReference type="GO" id="GO:0004114">
    <property type="term" value="F:3',5'-cyclic-nucleotide phosphodiesterase activity"/>
    <property type="evidence" value="ECO:0007669"/>
    <property type="project" value="InterPro"/>
</dbReference>
<dbReference type="PANTHER" id="PTHR11347">
    <property type="entry name" value="CYCLIC NUCLEOTIDE PHOSPHODIESTERASE"/>
    <property type="match status" value="1"/>
</dbReference>
<feature type="compositionally biased region" description="Polar residues" evidence="8">
    <location>
        <begin position="1104"/>
        <end position="1117"/>
    </location>
</feature>
<dbReference type="SMART" id="SM00065">
    <property type="entry name" value="GAF"/>
    <property type="match status" value="2"/>
</dbReference>
<dbReference type="OrthoDB" id="189220at2759"/>
<evidence type="ECO:0000256" key="5">
    <source>
        <dbReference type="PIRSR" id="PIRSR623088-2"/>
    </source>
</evidence>
<dbReference type="InterPro" id="IPR036971">
    <property type="entry name" value="PDEase_catalytic_dom_sf"/>
</dbReference>
<dbReference type="InterPro" id="IPR002073">
    <property type="entry name" value="PDEase_catalytic_dom"/>
</dbReference>
<dbReference type="PRINTS" id="PR00387">
    <property type="entry name" value="PDIESTERASE1"/>
</dbReference>
<gene>
    <name evidence="10" type="ORF">H257_06020</name>
</gene>
<comment type="similarity">
    <text evidence="7">Belongs to the cyclic nucleotide phosphodiesterase family.</text>
</comment>
<protein>
    <recommendedName>
        <fullName evidence="7">Phosphodiesterase</fullName>
        <ecNumber evidence="7">3.1.4.-</ecNumber>
    </recommendedName>
</protein>
<dbReference type="PROSITE" id="PS51845">
    <property type="entry name" value="PDEASE_I_2"/>
    <property type="match status" value="1"/>
</dbReference>
<feature type="region of interest" description="Disordered" evidence="8">
    <location>
        <begin position="1076"/>
        <end position="1133"/>
    </location>
</feature>
<dbReference type="GO" id="GO:0007165">
    <property type="term" value="P:signal transduction"/>
    <property type="evidence" value="ECO:0007669"/>
    <property type="project" value="InterPro"/>
</dbReference>
<evidence type="ECO:0000256" key="6">
    <source>
        <dbReference type="PIRSR" id="PIRSR623088-3"/>
    </source>
</evidence>
<dbReference type="Gene3D" id="1.10.1300.10">
    <property type="entry name" value="3'5'-cyclic nucleotide phosphodiesterase, catalytic domain"/>
    <property type="match status" value="1"/>
</dbReference>
<accession>W4GRL4</accession>
<keyword evidence="3 7" id="KW-0378">Hydrolase</keyword>
<dbReference type="EC" id="3.1.4.-" evidence="7"/>
<feature type="binding site" evidence="6">
    <location>
        <position position="775"/>
    </location>
    <ligand>
        <name>Zn(2+)</name>
        <dbReference type="ChEBI" id="CHEBI:29105"/>
        <label>1</label>
    </ligand>
</feature>
<proteinExistence type="inferred from homology"/>
<dbReference type="CDD" id="cd00077">
    <property type="entry name" value="HDc"/>
    <property type="match status" value="1"/>
</dbReference>
<keyword evidence="2 6" id="KW-0479">Metal-binding</keyword>
<dbReference type="SUPFAM" id="SSF109604">
    <property type="entry name" value="HD-domain/PDEase-like"/>
    <property type="match status" value="1"/>
</dbReference>
<evidence type="ECO:0000256" key="7">
    <source>
        <dbReference type="RuleBase" id="RU363067"/>
    </source>
</evidence>
<feature type="binding site" evidence="6">
    <location>
        <position position="776"/>
    </location>
    <ligand>
        <name>Zn(2+)</name>
        <dbReference type="ChEBI" id="CHEBI:29105"/>
        <label>1</label>
    </ligand>
</feature>
<dbReference type="InterPro" id="IPR023174">
    <property type="entry name" value="PDEase_CS"/>
</dbReference>
<organism evidence="10">
    <name type="scientific">Aphanomyces astaci</name>
    <name type="common">Crayfish plague agent</name>
    <dbReference type="NCBI Taxonomy" id="112090"/>
    <lineage>
        <taxon>Eukaryota</taxon>
        <taxon>Sar</taxon>
        <taxon>Stramenopiles</taxon>
        <taxon>Oomycota</taxon>
        <taxon>Saprolegniomycetes</taxon>
        <taxon>Saprolegniales</taxon>
        <taxon>Verrucalvaceae</taxon>
        <taxon>Aphanomyces</taxon>
    </lineage>
</organism>
<evidence type="ECO:0000313" key="10">
    <source>
        <dbReference type="EMBL" id="ETV81528.1"/>
    </source>
</evidence>
<feature type="active site" description="Proton donor" evidence="4">
    <location>
        <position position="735"/>
    </location>
</feature>
<dbReference type="GO" id="GO:0046872">
    <property type="term" value="F:metal ion binding"/>
    <property type="evidence" value="ECO:0007669"/>
    <property type="project" value="UniProtKB-KW"/>
</dbReference>
<name>W4GRL4_APHAT</name>
<dbReference type="InterPro" id="IPR003018">
    <property type="entry name" value="GAF"/>
</dbReference>
<feature type="region of interest" description="Disordered" evidence="8">
    <location>
        <begin position="1"/>
        <end position="85"/>
    </location>
</feature>
<dbReference type="Pfam" id="PF00233">
    <property type="entry name" value="PDEase_I"/>
    <property type="match status" value="1"/>
</dbReference>
<dbReference type="EMBL" id="KI913124">
    <property type="protein sequence ID" value="ETV81528.1"/>
    <property type="molecule type" value="Genomic_DNA"/>
</dbReference>
<reference evidence="10" key="1">
    <citation type="submission" date="2013-12" db="EMBL/GenBank/DDBJ databases">
        <title>The Genome Sequence of Aphanomyces astaci APO3.</title>
        <authorList>
            <consortium name="The Broad Institute Genomics Platform"/>
            <person name="Russ C."/>
            <person name="Tyler B."/>
            <person name="van West P."/>
            <person name="Dieguez-Uribeondo J."/>
            <person name="Young S.K."/>
            <person name="Zeng Q."/>
            <person name="Gargeya S."/>
            <person name="Fitzgerald M."/>
            <person name="Abouelleil A."/>
            <person name="Alvarado L."/>
            <person name="Chapman S.B."/>
            <person name="Gainer-Dewar J."/>
            <person name="Goldberg J."/>
            <person name="Griggs A."/>
            <person name="Gujja S."/>
            <person name="Hansen M."/>
            <person name="Howarth C."/>
            <person name="Imamovic A."/>
            <person name="Ireland A."/>
            <person name="Larimer J."/>
            <person name="McCowan C."/>
            <person name="Murphy C."/>
            <person name="Pearson M."/>
            <person name="Poon T.W."/>
            <person name="Priest M."/>
            <person name="Roberts A."/>
            <person name="Saif S."/>
            <person name="Shea T."/>
            <person name="Sykes S."/>
            <person name="Wortman J."/>
            <person name="Nusbaum C."/>
            <person name="Birren B."/>
        </authorList>
    </citation>
    <scope>NUCLEOTIDE SEQUENCE [LARGE SCALE GENOMIC DNA]</scope>
    <source>
        <strain evidence="10">APO3</strain>
    </source>
</reference>
<dbReference type="Gene3D" id="3.30.450.40">
    <property type="match status" value="2"/>
</dbReference>
<dbReference type="PROSITE" id="PS00126">
    <property type="entry name" value="PDEASE_I_1"/>
    <property type="match status" value="1"/>
</dbReference>
<dbReference type="Pfam" id="PF01590">
    <property type="entry name" value="GAF"/>
    <property type="match status" value="2"/>
</dbReference>
<feature type="region of interest" description="Disordered" evidence="8">
    <location>
        <begin position="109"/>
        <end position="132"/>
    </location>
</feature>
<dbReference type="InterPro" id="IPR029016">
    <property type="entry name" value="GAF-like_dom_sf"/>
</dbReference>
<dbReference type="InterPro" id="IPR023088">
    <property type="entry name" value="PDEase"/>
</dbReference>
<dbReference type="SUPFAM" id="SSF55781">
    <property type="entry name" value="GAF domain-like"/>
    <property type="match status" value="2"/>
</dbReference>
<evidence type="ECO:0000259" key="9">
    <source>
        <dbReference type="PROSITE" id="PS51845"/>
    </source>
</evidence>
<feature type="binding site" evidence="5">
    <location>
        <position position="945"/>
    </location>
    <ligand>
        <name>AMP</name>
        <dbReference type="ChEBI" id="CHEBI:456215"/>
    </ligand>
</feature>